<proteinExistence type="predicted"/>
<evidence type="ECO:0000313" key="2">
    <source>
        <dbReference type="Proteomes" id="UP001164746"/>
    </source>
</evidence>
<sequence>MGNSFSQPTSNGGGVKNVLRRKLAAISYCRKVDQLGIEKPSSIYTFKQMRLTKKQEQLLRIYFERKEATVTEIPHARKEEKLRIEAAANEGKEECSNLKVDENEDNLEGVIADILGESQEVTNFKREDALRFIQRKVRKENTHLVEKSNENFDAVIAAILEENPDEMEMEIKIKDIECYEKAIEKEKRKTTIDDVIADIFDETSGDFAAQNVTSNSHLEKTVAREFLSKCNKDTINAKYKDLGWNMSGDVRILEEIKKQNDVDKEYTKCVAEAECQLESTRGESVWYQNAARLKRIRNEAQSKSSASEVVKPGCRKDGQTKTDCVHFSRTMAKTKTGTSVLELLKKAKPRRCPDKGIRWPSVTDGLSRETLAYYVENFLCSQLFKTRASRMVTGSSTWMNGLSQFQIWVIEHDNTVELDHLLRPIKSRKTNAKAKVNCWQEVTSKRHDNPD</sequence>
<reference evidence="1" key="1">
    <citation type="submission" date="2022-11" db="EMBL/GenBank/DDBJ databases">
        <title>Centuries of genome instability and evolution in soft-shell clam transmissible cancer (bioRxiv).</title>
        <authorList>
            <person name="Hart S.F.M."/>
            <person name="Yonemitsu M.A."/>
            <person name="Giersch R.M."/>
            <person name="Beal B.F."/>
            <person name="Arriagada G."/>
            <person name="Davis B.W."/>
            <person name="Ostrander E.A."/>
            <person name="Goff S.P."/>
            <person name="Metzger M.J."/>
        </authorList>
    </citation>
    <scope>NUCLEOTIDE SEQUENCE</scope>
    <source>
        <strain evidence="1">MELC-2E11</strain>
        <tissue evidence="1">Siphon/mantle</tissue>
    </source>
</reference>
<protein>
    <submittedName>
        <fullName evidence="1">Uncharacterized protein</fullName>
    </submittedName>
</protein>
<dbReference type="Proteomes" id="UP001164746">
    <property type="component" value="Chromosome 4"/>
</dbReference>
<name>A0ABY7DW92_MYAAR</name>
<dbReference type="EMBL" id="CP111015">
    <property type="protein sequence ID" value="WAR01972.1"/>
    <property type="molecule type" value="Genomic_DNA"/>
</dbReference>
<keyword evidence="2" id="KW-1185">Reference proteome</keyword>
<evidence type="ECO:0000313" key="1">
    <source>
        <dbReference type="EMBL" id="WAR01972.1"/>
    </source>
</evidence>
<accession>A0ABY7DW92</accession>
<gene>
    <name evidence="1" type="ORF">MAR_008530</name>
</gene>
<organism evidence="1 2">
    <name type="scientific">Mya arenaria</name>
    <name type="common">Soft-shell clam</name>
    <dbReference type="NCBI Taxonomy" id="6604"/>
    <lineage>
        <taxon>Eukaryota</taxon>
        <taxon>Metazoa</taxon>
        <taxon>Spiralia</taxon>
        <taxon>Lophotrochozoa</taxon>
        <taxon>Mollusca</taxon>
        <taxon>Bivalvia</taxon>
        <taxon>Autobranchia</taxon>
        <taxon>Heteroconchia</taxon>
        <taxon>Euheterodonta</taxon>
        <taxon>Imparidentia</taxon>
        <taxon>Neoheterodontei</taxon>
        <taxon>Myida</taxon>
        <taxon>Myoidea</taxon>
        <taxon>Myidae</taxon>
        <taxon>Mya</taxon>
    </lineage>
</organism>